<sequence>MTDYKKRDAMETNETILTRKIVALDDRKTIGKMSDLRVDCNTLGVSHYIVNSASTNSPLVLPYDKAIAVGDTFVTIQSRDDFLPTSNDALGIVNDGFKLVGVEVYSKTGNRLGTIASYEFDPVFGAVAELVLDSGATFSSDQFVFFASEYVFVDDGERTAAEMRDEKVAVAEPESEVEVSTDADSADARSGAEDGIEPAEAQVEAEQIEEVPDDKASVTVEVEVAEDTAEPAKAAGDDEDTELVDFLLGQTTIEDVASSDGSFTVSKGTVLTSGIIEKARAHDALLLLTMSVDA</sequence>
<dbReference type="AlphaFoldDB" id="A0A2K2U8P3"/>
<evidence type="ECO:0000256" key="1">
    <source>
        <dbReference type="SAM" id="MobiDB-lite"/>
    </source>
</evidence>
<comment type="caution">
    <text evidence="2">The sequence shown here is derived from an EMBL/GenBank/DDBJ whole genome shotgun (WGS) entry which is preliminary data.</text>
</comment>
<gene>
    <name evidence="2" type="ORF">C2L71_11765</name>
</gene>
<dbReference type="EMBL" id="PPEK01000030">
    <property type="protein sequence ID" value="PNV66706.1"/>
    <property type="molecule type" value="Genomic_DNA"/>
</dbReference>
<dbReference type="Proteomes" id="UP000236197">
    <property type="component" value="Unassembled WGS sequence"/>
</dbReference>
<feature type="region of interest" description="Disordered" evidence="1">
    <location>
        <begin position="172"/>
        <end position="195"/>
    </location>
</feature>
<keyword evidence="3" id="KW-1185">Reference proteome</keyword>
<protein>
    <recommendedName>
        <fullName evidence="4">PRC-barrel domain-containing protein</fullName>
    </recommendedName>
</protein>
<evidence type="ECO:0000313" key="2">
    <source>
        <dbReference type="EMBL" id="PNV66706.1"/>
    </source>
</evidence>
<accession>A0A2K2U8P3</accession>
<reference evidence="3" key="1">
    <citation type="submission" date="2018-01" db="EMBL/GenBank/DDBJ databases">
        <title>Rubneribacter badeniensis gen. nov., sp. nov., and Colonibacter rubneri, gen. nov., sp. nov., WGS of new members of the Eggerthellaceae.</title>
        <authorList>
            <person name="Danylec N."/>
            <person name="Stoll D.A."/>
            <person name="Doetsch A."/>
            <person name="Kulling S.E."/>
            <person name="Huch M."/>
        </authorList>
    </citation>
    <scope>NUCLEOTIDE SEQUENCE [LARGE SCALE GENOMIC DNA]</scope>
    <source>
        <strain evidence="3">ResAG-96</strain>
    </source>
</reference>
<evidence type="ECO:0000313" key="3">
    <source>
        <dbReference type="Proteomes" id="UP000236197"/>
    </source>
</evidence>
<proteinExistence type="predicted"/>
<evidence type="ECO:0008006" key="4">
    <source>
        <dbReference type="Google" id="ProtNLM"/>
    </source>
</evidence>
<organism evidence="2 3">
    <name type="scientific">Enteroscipio rubneri</name>
    <dbReference type="NCBI Taxonomy" id="2070686"/>
    <lineage>
        <taxon>Bacteria</taxon>
        <taxon>Bacillati</taxon>
        <taxon>Actinomycetota</taxon>
        <taxon>Coriobacteriia</taxon>
        <taxon>Eggerthellales</taxon>
        <taxon>Eggerthellaceae</taxon>
        <taxon>Enteroscipio</taxon>
    </lineage>
</organism>
<feature type="compositionally biased region" description="Acidic residues" evidence="1">
    <location>
        <begin position="173"/>
        <end position="185"/>
    </location>
</feature>
<name>A0A2K2U8P3_9ACTN</name>